<evidence type="ECO:0000259" key="7">
    <source>
        <dbReference type="PROSITE" id="PS50011"/>
    </source>
</evidence>
<dbReference type="PANTHER" id="PTHR43289">
    <property type="entry name" value="MITOGEN-ACTIVATED PROTEIN KINASE KINASE KINASE 20-RELATED"/>
    <property type="match status" value="1"/>
</dbReference>
<reference evidence="8" key="2">
    <citation type="journal article" date="2021" name="Microbiome">
        <title>Successional dynamics and alternative stable states in a saline activated sludge microbial community over 9 years.</title>
        <authorList>
            <person name="Wang Y."/>
            <person name="Ye J."/>
            <person name="Ju F."/>
            <person name="Liu L."/>
            <person name="Boyd J.A."/>
            <person name="Deng Y."/>
            <person name="Parks D.H."/>
            <person name="Jiang X."/>
            <person name="Yin X."/>
            <person name="Woodcroft B.J."/>
            <person name="Tyson G.W."/>
            <person name="Hugenholtz P."/>
            <person name="Polz M.F."/>
            <person name="Zhang T."/>
        </authorList>
    </citation>
    <scope>NUCLEOTIDE SEQUENCE</scope>
    <source>
        <strain evidence="8">HKST-UBA02</strain>
    </source>
</reference>
<keyword evidence="3 8" id="KW-0418">Kinase</keyword>
<dbReference type="SMART" id="SM00220">
    <property type="entry name" value="S_TKc"/>
    <property type="match status" value="1"/>
</dbReference>
<dbReference type="PROSITE" id="PS00107">
    <property type="entry name" value="PROTEIN_KINASE_ATP"/>
    <property type="match status" value="1"/>
</dbReference>
<dbReference type="GO" id="GO:0004674">
    <property type="term" value="F:protein serine/threonine kinase activity"/>
    <property type="evidence" value="ECO:0007669"/>
    <property type="project" value="UniProtKB-KW"/>
</dbReference>
<dbReference type="Gene3D" id="1.10.510.10">
    <property type="entry name" value="Transferase(Phosphotransferase) domain 1"/>
    <property type="match status" value="1"/>
</dbReference>
<dbReference type="CDD" id="cd14014">
    <property type="entry name" value="STKc_PknB_like"/>
    <property type="match status" value="1"/>
</dbReference>
<name>A0A956NIT6_UNCEI</name>
<evidence type="ECO:0000256" key="2">
    <source>
        <dbReference type="ARBA" id="ARBA00022741"/>
    </source>
</evidence>
<dbReference type="InterPro" id="IPR008271">
    <property type="entry name" value="Ser/Thr_kinase_AS"/>
</dbReference>
<evidence type="ECO:0000313" key="8">
    <source>
        <dbReference type="EMBL" id="MCA9759361.1"/>
    </source>
</evidence>
<dbReference type="InterPro" id="IPR011009">
    <property type="entry name" value="Kinase-like_dom_sf"/>
</dbReference>
<accession>A0A956NIT6</accession>
<dbReference type="GO" id="GO:0005524">
    <property type="term" value="F:ATP binding"/>
    <property type="evidence" value="ECO:0007669"/>
    <property type="project" value="UniProtKB-UniRule"/>
</dbReference>
<proteinExistence type="predicted"/>
<comment type="caution">
    <text evidence="8">The sequence shown here is derived from an EMBL/GenBank/DDBJ whole genome shotgun (WGS) entry which is preliminary data.</text>
</comment>
<dbReference type="SUPFAM" id="SSF56112">
    <property type="entry name" value="Protein kinase-like (PK-like)"/>
    <property type="match status" value="1"/>
</dbReference>
<evidence type="ECO:0000256" key="3">
    <source>
        <dbReference type="ARBA" id="ARBA00022777"/>
    </source>
</evidence>
<dbReference type="EMBL" id="JAGQHS010000322">
    <property type="protein sequence ID" value="MCA9759361.1"/>
    <property type="molecule type" value="Genomic_DNA"/>
</dbReference>
<dbReference type="Proteomes" id="UP000739538">
    <property type="component" value="Unassembled WGS sequence"/>
</dbReference>
<feature type="binding site" evidence="5">
    <location>
        <position position="101"/>
    </location>
    <ligand>
        <name>ATP</name>
        <dbReference type="ChEBI" id="CHEBI:30616"/>
    </ligand>
</feature>
<feature type="non-terminal residue" evidence="8">
    <location>
        <position position="377"/>
    </location>
</feature>
<keyword evidence="4 5" id="KW-0067">ATP-binding</keyword>
<evidence type="ECO:0000256" key="1">
    <source>
        <dbReference type="ARBA" id="ARBA00022679"/>
    </source>
</evidence>
<feature type="domain" description="Protein kinase" evidence="7">
    <location>
        <begin position="71"/>
        <end position="328"/>
    </location>
</feature>
<dbReference type="Pfam" id="PF00069">
    <property type="entry name" value="Pkinase"/>
    <property type="match status" value="1"/>
</dbReference>
<evidence type="ECO:0000256" key="6">
    <source>
        <dbReference type="SAM" id="MobiDB-lite"/>
    </source>
</evidence>
<reference evidence="8" key="1">
    <citation type="submission" date="2020-04" db="EMBL/GenBank/DDBJ databases">
        <authorList>
            <person name="Zhang T."/>
        </authorList>
    </citation>
    <scope>NUCLEOTIDE SEQUENCE</scope>
    <source>
        <strain evidence="8">HKST-UBA02</strain>
    </source>
</reference>
<dbReference type="InterPro" id="IPR000719">
    <property type="entry name" value="Prot_kinase_dom"/>
</dbReference>
<evidence type="ECO:0000313" key="9">
    <source>
        <dbReference type="Proteomes" id="UP000739538"/>
    </source>
</evidence>
<evidence type="ECO:0000256" key="5">
    <source>
        <dbReference type="PROSITE-ProRule" id="PRU10141"/>
    </source>
</evidence>
<feature type="region of interest" description="Disordered" evidence="6">
    <location>
        <begin position="332"/>
        <end position="364"/>
    </location>
</feature>
<dbReference type="PANTHER" id="PTHR43289:SF6">
    <property type="entry name" value="SERINE_THREONINE-PROTEIN KINASE NEKL-3"/>
    <property type="match status" value="1"/>
</dbReference>
<keyword evidence="1" id="KW-0808">Transferase</keyword>
<dbReference type="PROSITE" id="PS50011">
    <property type="entry name" value="PROTEIN_KINASE_DOM"/>
    <property type="match status" value="1"/>
</dbReference>
<gene>
    <name evidence="8" type="ORF">KDA27_26445</name>
</gene>
<dbReference type="PROSITE" id="PS00108">
    <property type="entry name" value="PROTEIN_KINASE_ST"/>
    <property type="match status" value="1"/>
</dbReference>
<dbReference type="AlphaFoldDB" id="A0A956NIT6"/>
<sequence length="377" mass="40829">MTTPPPYDPIAVFLHAISLPPEERSAYLIEATGSDEEKIREQEKLIAAHENPAGPLDAGFIAVDPESIGSYRIIGRLGEGGMGVVYEAVHKKLDSWRVAVKVLAPELSRDESWIARFHREAQILAGLDHSHIATLFDFGDDDGRYYVAMQLIDGPTLAEYLADGAPSPPVAIDLLVGIAEGLVEAHAHGIVHRDLKPQNILIHPTQGAKIVDFGIATSVGEIDRLSSGRMPGTAVTSVIGTWEYASPEQRLRTRSDERSDIWSFGCLAYECVTGKRAFPPRGGPTIQEPDWKSVPPAMKTLIEGCLRPEREDRWQQMSVVLAQLRALLPDLNETRNPAQGGSAGEGTPTPPNGHGPSAPFSNHPGRAIRYAALAAVV</sequence>
<dbReference type="Gene3D" id="3.30.200.20">
    <property type="entry name" value="Phosphorylase Kinase, domain 1"/>
    <property type="match status" value="1"/>
</dbReference>
<dbReference type="InterPro" id="IPR017441">
    <property type="entry name" value="Protein_kinase_ATP_BS"/>
</dbReference>
<evidence type="ECO:0000256" key="4">
    <source>
        <dbReference type="ARBA" id="ARBA00022840"/>
    </source>
</evidence>
<organism evidence="8 9">
    <name type="scientific">Eiseniibacteriota bacterium</name>
    <dbReference type="NCBI Taxonomy" id="2212470"/>
    <lineage>
        <taxon>Bacteria</taxon>
        <taxon>Candidatus Eiseniibacteriota</taxon>
    </lineage>
</organism>
<keyword evidence="8" id="KW-0723">Serine/threonine-protein kinase</keyword>
<protein>
    <submittedName>
        <fullName evidence="8">Serine/threonine protein kinase</fullName>
    </submittedName>
</protein>
<keyword evidence="2 5" id="KW-0547">Nucleotide-binding</keyword>